<feature type="domain" description="Ig-like" evidence="9">
    <location>
        <begin position="35"/>
        <end position="119"/>
    </location>
</feature>
<feature type="signal peptide" evidence="8">
    <location>
        <begin position="1"/>
        <end position="22"/>
    </location>
</feature>
<keyword evidence="11" id="KW-1185">Reference proteome</keyword>
<keyword evidence="4" id="KW-0325">Glycoprotein</keyword>
<name>A0A8D0AQN3_SANLU</name>
<feature type="transmembrane region" description="Helical" evidence="7">
    <location>
        <begin position="425"/>
        <end position="447"/>
    </location>
</feature>
<dbReference type="Pfam" id="PF13927">
    <property type="entry name" value="Ig_3"/>
    <property type="match status" value="1"/>
</dbReference>
<feature type="domain" description="Ig-like" evidence="9">
    <location>
        <begin position="324"/>
        <end position="415"/>
    </location>
</feature>
<dbReference type="Ensembl" id="ENSSLUT00000056288.1">
    <property type="protein sequence ID" value="ENSSLUP00000054682.1"/>
    <property type="gene ID" value="ENSSLUG00000023636.1"/>
</dbReference>
<evidence type="ECO:0000256" key="1">
    <source>
        <dbReference type="ARBA" id="ARBA00004479"/>
    </source>
</evidence>
<dbReference type="SMART" id="SM00408">
    <property type="entry name" value="IGc2"/>
    <property type="match status" value="3"/>
</dbReference>
<dbReference type="OrthoDB" id="9043395at2759"/>
<evidence type="ECO:0000256" key="2">
    <source>
        <dbReference type="ARBA" id="ARBA00023136"/>
    </source>
</evidence>
<reference evidence="10" key="2">
    <citation type="submission" date="2025-09" db="UniProtKB">
        <authorList>
            <consortium name="Ensembl"/>
        </authorList>
    </citation>
    <scope>IDENTIFICATION</scope>
</reference>
<feature type="region of interest" description="Disordered" evidence="6">
    <location>
        <begin position="505"/>
        <end position="537"/>
    </location>
</feature>
<dbReference type="InterPro" id="IPR013106">
    <property type="entry name" value="Ig_V-set"/>
</dbReference>
<dbReference type="InterPro" id="IPR007110">
    <property type="entry name" value="Ig-like_dom"/>
</dbReference>
<feature type="chain" id="PRO_5034044147" evidence="8">
    <location>
        <begin position="23"/>
        <end position="537"/>
    </location>
</feature>
<dbReference type="InterPro" id="IPR051275">
    <property type="entry name" value="Cell_adhesion_signaling"/>
</dbReference>
<dbReference type="InterPro" id="IPR003599">
    <property type="entry name" value="Ig_sub"/>
</dbReference>
<dbReference type="Gene3D" id="2.60.40.10">
    <property type="entry name" value="Immunoglobulins"/>
    <property type="match status" value="4"/>
</dbReference>
<evidence type="ECO:0000256" key="4">
    <source>
        <dbReference type="ARBA" id="ARBA00023180"/>
    </source>
</evidence>
<feature type="compositionally biased region" description="Polar residues" evidence="6">
    <location>
        <begin position="515"/>
        <end position="524"/>
    </location>
</feature>
<organism evidence="10 11">
    <name type="scientific">Sander lucioperca</name>
    <name type="common">Pike-perch</name>
    <name type="synonym">Perca lucioperca</name>
    <dbReference type="NCBI Taxonomy" id="283035"/>
    <lineage>
        <taxon>Eukaryota</taxon>
        <taxon>Metazoa</taxon>
        <taxon>Chordata</taxon>
        <taxon>Craniata</taxon>
        <taxon>Vertebrata</taxon>
        <taxon>Euteleostomi</taxon>
        <taxon>Actinopterygii</taxon>
        <taxon>Neopterygii</taxon>
        <taxon>Teleostei</taxon>
        <taxon>Neoteleostei</taxon>
        <taxon>Acanthomorphata</taxon>
        <taxon>Eupercaria</taxon>
        <taxon>Perciformes</taxon>
        <taxon>Percoidei</taxon>
        <taxon>Percidae</taxon>
        <taxon>Luciopercinae</taxon>
        <taxon>Sander</taxon>
    </lineage>
</organism>
<dbReference type="InterPro" id="IPR013098">
    <property type="entry name" value="Ig_I-set"/>
</dbReference>
<keyword evidence="5" id="KW-0393">Immunoglobulin domain</keyword>
<reference evidence="10" key="1">
    <citation type="submission" date="2025-08" db="UniProtKB">
        <authorList>
            <consortium name="Ensembl"/>
        </authorList>
    </citation>
    <scope>IDENTIFICATION</scope>
</reference>
<comment type="subcellular location">
    <subcellularLocation>
        <location evidence="1">Membrane</location>
        <topology evidence="1">Single-pass type I membrane protein</topology>
    </subcellularLocation>
</comment>
<keyword evidence="7" id="KW-1133">Transmembrane helix</keyword>
<accession>A0A8D0AQN3</accession>
<keyword evidence="3" id="KW-1015">Disulfide bond</keyword>
<dbReference type="SUPFAM" id="SSF48726">
    <property type="entry name" value="Immunoglobulin"/>
    <property type="match status" value="4"/>
</dbReference>
<sequence>MEIVATVALLHLCLCATAAVSGSDSTETALTAAPGDIVLLPCYDIGNETPSLTTWMKNRQEIITSGGSSPNLSPAGQRLKVLRDGSLSITGVIPGDEGTYMCSSTLPGNNTFHARVLLQVTRGPVNISASIGPATALSNGTLIVYRGSTVFFNCSGSSYPSQQLTWTFRGASSSNGLVSLVSNSESWLDFRIEDIQPRAQGVYSCRANNTVSHQAANKSTQLLVYYVPDRHPECMWAPANDASHVQFICTWFGAYPPPTLRWGEDQGDHGAGWKESVYASEVTDSLSVTMNRSMLSDGQVLRCMAQHQALAQGKEKSCSFTLKPPYPEGEPLVTTIEATSLTLTCTEAVSIPPANTTWRKGLKQEVIVPGSKYVLSVEGPVFKLTILNISKDDEGVYFCRSENPLAVRELEVYLTVTTSSAHTGAIIGVFIAALIVGSATIIAKLAYSSRHRICLGDGFGQMEDSGDVLSLVDSDDEQIFQDAVPRLPPLTNGHHTTLVQIHRIPSSDHEDTETADTSPQQQEDTVQREEPVDLVTF</sequence>
<dbReference type="PANTHER" id="PTHR11640:SF31">
    <property type="entry name" value="IRREGULAR CHIASM C-ROUGHEST PROTEIN-RELATED"/>
    <property type="match status" value="1"/>
</dbReference>
<dbReference type="GO" id="GO:0005886">
    <property type="term" value="C:plasma membrane"/>
    <property type="evidence" value="ECO:0007669"/>
    <property type="project" value="TreeGrafter"/>
</dbReference>
<gene>
    <name evidence="10" type="primary">vsig10</name>
</gene>
<evidence type="ECO:0000259" key="9">
    <source>
        <dbReference type="PROSITE" id="PS50835"/>
    </source>
</evidence>
<feature type="domain" description="Ig-like" evidence="9">
    <location>
        <begin position="232"/>
        <end position="319"/>
    </location>
</feature>
<dbReference type="Pfam" id="PF07679">
    <property type="entry name" value="I-set"/>
    <property type="match status" value="1"/>
</dbReference>
<dbReference type="GO" id="GO:0098609">
    <property type="term" value="P:cell-cell adhesion"/>
    <property type="evidence" value="ECO:0007669"/>
    <property type="project" value="TreeGrafter"/>
</dbReference>
<proteinExistence type="predicted"/>
<evidence type="ECO:0000313" key="11">
    <source>
        <dbReference type="Proteomes" id="UP000694568"/>
    </source>
</evidence>
<dbReference type="InterPro" id="IPR013783">
    <property type="entry name" value="Ig-like_fold"/>
</dbReference>
<evidence type="ECO:0000256" key="5">
    <source>
        <dbReference type="ARBA" id="ARBA00023319"/>
    </source>
</evidence>
<dbReference type="GO" id="GO:0050839">
    <property type="term" value="F:cell adhesion molecule binding"/>
    <property type="evidence" value="ECO:0007669"/>
    <property type="project" value="TreeGrafter"/>
</dbReference>
<dbReference type="GeneID" id="116054083"/>
<dbReference type="GO" id="GO:0005911">
    <property type="term" value="C:cell-cell junction"/>
    <property type="evidence" value="ECO:0007669"/>
    <property type="project" value="TreeGrafter"/>
</dbReference>
<dbReference type="PROSITE" id="PS50835">
    <property type="entry name" value="IG_LIKE"/>
    <property type="match status" value="4"/>
</dbReference>
<keyword evidence="2 7" id="KW-0472">Membrane</keyword>
<dbReference type="CDD" id="cd00096">
    <property type="entry name" value="Ig"/>
    <property type="match status" value="3"/>
</dbReference>
<dbReference type="Pfam" id="PF07686">
    <property type="entry name" value="V-set"/>
    <property type="match status" value="1"/>
</dbReference>
<dbReference type="Proteomes" id="UP000694568">
    <property type="component" value="Unplaced"/>
</dbReference>
<keyword evidence="7" id="KW-0812">Transmembrane</keyword>
<evidence type="ECO:0000313" key="10">
    <source>
        <dbReference type="Ensembl" id="ENSSLUP00000054682.1"/>
    </source>
</evidence>
<dbReference type="InterPro" id="IPR003598">
    <property type="entry name" value="Ig_sub2"/>
</dbReference>
<dbReference type="SMART" id="SM00409">
    <property type="entry name" value="IG"/>
    <property type="match status" value="3"/>
</dbReference>
<evidence type="ECO:0000256" key="6">
    <source>
        <dbReference type="SAM" id="MobiDB-lite"/>
    </source>
</evidence>
<dbReference type="GeneTree" id="ENSGT00940000159876"/>
<evidence type="ECO:0000256" key="3">
    <source>
        <dbReference type="ARBA" id="ARBA00023157"/>
    </source>
</evidence>
<keyword evidence="8" id="KW-0732">Signal</keyword>
<dbReference type="PANTHER" id="PTHR11640">
    <property type="entry name" value="NEPHRIN"/>
    <property type="match status" value="1"/>
</dbReference>
<protein>
    <submittedName>
        <fullName evidence="10">V-set and immunoglobulin domain containing 10</fullName>
    </submittedName>
</protein>
<evidence type="ECO:0000256" key="7">
    <source>
        <dbReference type="SAM" id="Phobius"/>
    </source>
</evidence>
<dbReference type="AlphaFoldDB" id="A0A8D0AQN3"/>
<feature type="domain" description="Ig-like" evidence="9">
    <location>
        <begin position="133"/>
        <end position="221"/>
    </location>
</feature>
<dbReference type="InterPro" id="IPR036179">
    <property type="entry name" value="Ig-like_dom_sf"/>
</dbReference>
<evidence type="ECO:0000256" key="8">
    <source>
        <dbReference type="SAM" id="SignalP"/>
    </source>
</evidence>
<dbReference type="RefSeq" id="XP_031161266.1">
    <property type="nucleotide sequence ID" value="XM_031305406.2"/>
</dbReference>